<proteinExistence type="predicted"/>
<evidence type="ECO:0000313" key="3">
    <source>
        <dbReference type="Proteomes" id="UP000266915"/>
    </source>
</evidence>
<organism evidence="2 3">
    <name type="scientific">Plantibacter flavus</name>
    <dbReference type="NCBI Taxonomy" id="150123"/>
    <lineage>
        <taxon>Bacteria</taxon>
        <taxon>Bacillati</taxon>
        <taxon>Actinomycetota</taxon>
        <taxon>Actinomycetes</taxon>
        <taxon>Micrococcales</taxon>
        <taxon>Microbacteriaceae</taxon>
        <taxon>Plantibacter</taxon>
    </lineage>
</organism>
<protein>
    <submittedName>
        <fullName evidence="2">Uncharacterized protein</fullName>
    </submittedName>
</protein>
<name>A0A3N2C6J0_9MICO</name>
<evidence type="ECO:0000313" key="2">
    <source>
        <dbReference type="EMBL" id="ROR83127.1"/>
    </source>
</evidence>
<feature type="compositionally biased region" description="Basic and acidic residues" evidence="1">
    <location>
        <begin position="25"/>
        <end position="43"/>
    </location>
</feature>
<dbReference type="Proteomes" id="UP000266915">
    <property type="component" value="Unassembled WGS sequence"/>
</dbReference>
<feature type="compositionally biased region" description="Polar residues" evidence="1">
    <location>
        <begin position="46"/>
        <end position="56"/>
    </location>
</feature>
<dbReference type="EMBL" id="RKHL01000001">
    <property type="protein sequence ID" value="ROR83127.1"/>
    <property type="molecule type" value="Genomic_DNA"/>
</dbReference>
<dbReference type="RefSeq" id="WP_159453443.1">
    <property type="nucleotide sequence ID" value="NZ_FXAP01000006.1"/>
</dbReference>
<keyword evidence="3" id="KW-1185">Reference proteome</keyword>
<reference evidence="2 3" key="1">
    <citation type="submission" date="2018-11" db="EMBL/GenBank/DDBJ databases">
        <title>Sequencing the genomes of 1000 actinobacteria strains.</title>
        <authorList>
            <person name="Klenk H.-P."/>
        </authorList>
    </citation>
    <scope>NUCLEOTIDE SEQUENCE [LARGE SCALE GENOMIC DNA]</scope>
    <source>
        <strain evidence="2 3">DSM 14012</strain>
    </source>
</reference>
<dbReference type="AlphaFoldDB" id="A0A3N2C6J0"/>
<feature type="region of interest" description="Disordered" evidence="1">
    <location>
        <begin position="1"/>
        <end position="56"/>
    </location>
</feature>
<gene>
    <name evidence="2" type="ORF">EDD42_3231</name>
</gene>
<evidence type="ECO:0000256" key="1">
    <source>
        <dbReference type="SAM" id="MobiDB-lite"/>
    </source>
</evidence>
<comment type="caution">
    <text evidence="2">The sequence shown here is derived from an EMBL/GenBank/DDBJ whole genome shotgun (WGS) entry which is preliminary data.</text>
</comment>
<sequence length="56" mass="5933">MSITQTRTPASAGRSAGTAVHGRGHSTEKLTYRFGLRTRETGAEQRGSSSAANRRG</sequence>
<accession>A0A3N2C6J0</accession>